<protein>
    <submittedName>
        <fullName evidence="1">Uncharacterized protein</fullName>
    </submittedName>
</protein>
<comment type="caution">
    <text evidence="1">The sequence shown here is derived from an EMBL/GenBank/DDBJ whole genome shotgun (WGS) entry which is preliminary data.</text>
</comment>
<evidence type="ECO:0000313" key="1">
    <source>
        <dbReference type="EMBL" id="RKX70070.1"/>
    </source>
</evidence>
<sequence>MPNLQKKIIYDKKERKIIREKLLNYMDKKDVDLLINHKKYKEVIHNFIFWFEESEFLKVNQNELSLVASQKISIEIVMLISLIHAIESDQSEQSVHTFFKELFTEEKFLIDWIIDMESPWDSTRVIKGNNYVSEKLREYNEERNEWKRKLIKNFVDNKKEMIEKEFRKRIKYLFALRSQIVHRGEMCFSAKFTSPRPKIITSAIVEEYPRKQIQKMILLFHNCKDPFDSILKELFLSVLIRKIKPNQKRISCKIKENLNYIVREDYLTHNGIIDDQTRKKLEEKINIL</sequence>
<gene>
    <name evidence="1" type="ORF">DRP43_03745</name>
</gene>
<dbReference type="EMBL" id="QNBD01000154">
    <property type="protein sequence ID" value="RKX70070.1"/>
    <property type="molecule type" value="Genomic_DNA"/>
</dbReference>
<accession>A0A660SJE0</accession>
<evidence type="ECO:0000313" key="2">
    <source>
        <dbReference type="Proteomes" id="UP000271125"/>
    </source>
</evidence>
<reference evidence="1 2" key="1">
    <citation type="submission" date="2018-06" db="EMBL/GenBank/DDBJ databases">
        <title>Extensive metabolic versatility and redundancy in microbially diverse, dynamic hydrothermal sediments.</title>
        <authorList>
            <person name="Dombrowski N."/>
            <person name="Teske A."/>
            <person name="Baker B.J."/>
        </authorList>
    </citation>
    <scope>NUCLEOTIDE SEQUENCE [LARGE SCALE GENOMIC DNA]</scope>
    <source>
        <strain evidence="1">B10_G13</strain>
    </source>
</reference>
<name>A0A660SJE0_UNCT6</name>
<dbReference type="Proteomes" id="UP000271125">
    <property type="component" value="Unassembled WGS sequence"/>
</dbReference>
<dbReference type="AlphaFoldDB" id="A0A660SJE0"/>
<proteinExistence type="predicted"/>
<organism evidence="1 2">
    <name type="scientific">candidate division TA06 bacterium</name>
    <dbReference type="NCBI Taxonomy" id="2250710"/>
    <lineage>
        <taxon>Bacteria</taxon>
        <taxon>Bacteria division TA06</taxon>
    </lineage>
</organism>